<dbReference type="EC" id="2.7.13.3" evidence="3"/>
<feature type="transmembrane region" description="Helical" evidence="15">
    <location>
        <begin position="222"/>
        <end position="242"/>
    </location>
</feature>
<dbReference type="Proteomes" id="UP000219439">
    <property type="component" value="Unassembled WGS sequence"/>
</dbReference>
<evidence type="ECO:0000256" key="1">
    <source>
        <dbReference type="ARBA" id="ARBA00000085"/>
    </source>
</evidence>
<name>A0A285PGL9_9HYPH</name>
<dbReference type="Gene3D" id="3.30.565.10">
    <property type="entry name" value="Histidine kinase-like ATPase, C-terminal domain"/>
    <property type="match status" value="1"/>
</dbReference>
<dbReference type="GO" id="GO:0005524">
    <property type="term" value="F:ATP binding"/>
    <property type="evidence" value="ECO:0007669"/>
    <property type="project" value="UniProtKB-KW"/>
</dbReference>
<dbReference type="SUPFAM" id="SSF47384">
    <property type="entry name" value="Homodimeric domain of signal transducing histidine kinase"/>
    <property type="match status" value="1"/>
</dbReference>
<evidence type="ECO:0000256" key="10">
    <source>
        <dbReference type="ARBA" id="ARBA00022777"/>
    </source>
</evidence>
<keyword evidence="19" id="KW-1185">Reference proteome</keyword>
<dbReference type="AlphaFoldDB" id="A0A285PGL9"/>
<keyword evidence="12 15" id="KW-1133">Transmembrane helix</keyword>
<dbReference type="InterPro" id="IPR004358">
    <property type="entry name" value="Sig_transdc_His_kin-like_C"/>
</dbReference>
<dbReference type="Pfam" id="PF00512">
    <property type="entry name" value="HisKA"/>
    <property type="match status" value="1"/>
</dbReference>
<feature type="transmembrane region" description="Helical" evidence="15">
    <location>
        <begin position="79"/>
        <end position="98"/>
    </location>
</feature>
<dbReference type="PANTHER" id="PTHR44936:SF5">
    <property type="entry name" value="SENSOR HISTIDINE KINASE ENVZ"/>
    <property type="match status" value="1"/>
</dbReference>
<dbReference type="PRINTS" id="PR00344">
    <property type="entry name" value="BCTRLSENSOR"/>
</dbReference>
<evidence type="ECO:0000259" key="16">
    <source>
        <dbReference type="PROSITE" id="PS50109"/>
    </source>
</evidence>
<dbReference type="SMART" id="SM00304">
    <property type="entry name" value="HAMP"/>
    <property type="match status" value="1"/>
</dbReference>
<evidence type="ECO:0000256" key="4">
    <source>
        <dbReference type="ARBA" id="ARBA00022475"/>
    </source>
</evidence>
<protein>
    <recommendedName>
        <fullName evidence="3">histidine kinase</fullName>
        <ecNumber evidence="3">2.7.13.3</ecNumber>
    </recommendedName>
</protein>
<dbReference type="SMART" id="SM00387">
    <property type="entry name" value="HATPase_c"/>
    <property type="match status" value="1"/>
</dbReference>
<dbReference type="PANTHER" id="PTHR44936">
    <property type="entry name" value="SENSOR PROTEIN CREC"/>
    <property type="match status" value="1"/>
</dbReference>
<keyword evidence="13" id="KW-0902">Two-component regulatory system</keyword>
<organism evidence="18 19">
    <name type="scientific">Cohaesibacter gelatinilyticus</name>
    <dbReference type="NCBI Taxonomy" id="372072"/>
    <lineage>
        <taxon>Bacteria</taxon>
        <taxon>Pseudomonadati</taxon>
        <taxon>Pseudomonadota</taxon>
        <taxon>Alphaproteobacteria</taxon>
        <taxon>Hyphomicrobiales</taxon>
        <taxon>Cohaesibacteraceae</taxon>
    </lineage>
</organism>
<dbReference type="Gene3D" id="6.10.340.10">
    <property type="match status" value="1"/>
</dbReference>
<feature type="domain" description="HAMP" evidence="17">
    <location>
        <begin position="243"/>
        <end position="295"/>
    </location>
</feature>
<keyword evidence="6" id="KW-0597">Phosphoprotein</keyword>
<evidence type="ECO:0000256" key="15">
    <source>
        <dbReference type="SAM" id="Phobius"/>
    </source>
</evidence>
<dbReference type="Pfam" id="PF00672">
    <property type="entry name" value="HAMP"/>
    <property type="match status" value="1"/>
</dbReference>
<evidence type="ECO:0000256" key="11">
    <source>
        <dbReference type="ARBA" id="ARBA00022840"/>
    </source>
</evidence>
<evidence type="ECO:0000256" key="5">
    <source>
        <dbReference type="ARBA" id="ARBA00022519"/>
    </source>
</evidence>
<keyword evidence="8 15" id="KW-0812">Transmembrane</keyword>
<feature type="domain" description="Histidine kinase" evidence="16">
    <location>
        <begin position="303"/>
        <end position="499"/>
    </location>
</feature>
<keyword evidence="9" id="KW-0547">Nucleotide-binding</keyword>
<keyword evidence="14 15" id="KW-0472">Membrane</keyword>
<keyword evidence="5" id="KW-0997">Cell inner membrane</keyword>
<feature type="transmembrane region" description="Helical" evidence="15">
    <location>
        <begin position="40"/>
        <end position="59"/>
    </location>
</feature>
<reference evidence="18 19" key="1">
    <citation type="submission" date="2017-09" db="EMBL/GenBank/DDBJ databases">
        <authorList>
            <person name="Ehlers B."/>
            <person name="Leendertz F.H."/>
        </authorList>
    </citation>
    <scope>NUCLEOTIDE SEQUENCE [LARGE SCALE GENOMIC DNA]</scope>
    <source>
        <strain evidence="18 19">DSM 18289</strain>
    </source>
</reference>
<evidence type="ECO:0000256" key="2">
    <source>
        <dbReference type="ARBA" id="ARBA00004429"/>
    </source>
</evidence>
<evidence type="ECO:0000256" key="6">
    <source>
        <dbReference type="ARBA" id="ARBA00022553"/>
    </source>
</evidence>
<evidence type="ECO:0000256" key="8">
    <source>
        <dbReference type="ARBA" id="ARBA00022692"/>
    </source>
</evidence>
<proteinExistence type="predicted"/>
<dbReference type="SMART" id="SM00388">
    <property type="entry name" value="HisKA"/>
    <property type="match status" value="1"/>
</dbReference>
<keyword evidence="11" id="KW-0067">ATP-binding</keyword>
<evidence type="ECO:0000256" key="9">
    <source>
        <dbReference type="ARBA" id="ARBA00022741"/>
    </source>
</evidence>
<dbReference type="Pfam" id="PF02518">
    <property type="entry name" value="HATPase_c"/>
    <property type="match status" value="1"/>
</dbReference>
<evidence type="ECO:0000256" key="13">
    <source>
        <dbReference type="ARBA" id="ARBA00023012"/>
    </source>
</evidence>
<evidence type="ECO:0000259" key="17">
    <source>
        <dbReference type="PROSITE" id="PS50885"/>
    </source>
</evidence>
<evidence type="ECO:0000256" key="12">
    <source>
        <dbReference type="ARBA" id="ARBA00022989"/>
    </source>
</evidence>
<dbReference type="InterPro" id="IPR050980">
    <property type="entry name" value="2C_sensor_his_kinase"/>
</dbReference>
<dbReference type="PROSITE" id="PS50885">
    <property type="entry name" value="HAMP"/>
    <property type="match status" value="1"/>
</dbReference>
<dbReference type="InterPro" id="IPR005467">
    <property type="entry name" value="His_kinase_dom"/>
</dbReference>
<dbReference type="GO" id="GO:0005886">
    <property type="term" value="C:plasma membrane"/>
    <property type="evidence" value="ECO:0007669"/>
    <property type="project" value="UniProtKB-SubCell"/>
</dbReference>
<evidence type="ECO:0000256" key="3">
    <source>
        <dbReference type="ARBA" id="ARBA00012438"/>
    </source>
</evidence>
<dbReference type="GO" id="GO:0000155">
    <property type="term" value="F:phosphorelay sensor kinase activity"/>
    <property type="evidence" value="ECO:0007669"/>
    <property type="project" value="InterPro"/>
</dbReference>
<dbReference type="InterPro" id="IPR003661">
    <property type="entry name" value="HisK_dim/P_dom"/>
</dbReference>
<comment type="catalytic activity">
    <reaction evidence="1">
        <text>ATP + protein L-histidine = ADP + protein N-phospho-L-histidine.</text>
        <dbReference type="EC" id="2.7.13.3"/>
    </reaction>
</comment>
<sequence>MNKDDRKLKQTVEATGPNTQKLANMPDIPVEAKLTWLPNWLRPSIIFLIQVIALIRSAWRQFTRFIARMMPKGLYGRSLIIIVAPMVILQSVLAFVFMERHWQTVTNRLSGAVTRDIAAIIAVIEQYPQDAENETIIKIAKDQMDLNVALLPAGPLPPPGPKPFFSLLDRALSQKITAQIGKPFWIDTVGRSNLVEVRIKLKDSVLRVFTRRSQTYASNSHIFLIWMIGTSLVLLIVAILFLRNQIRPIQRLANAAEQFGKGQDLANFRPTGAREVRQAAHAFIEMKRRIERQIEQRTTMLAGVSHDLRTVLTRFKLQLALFEDEPEARDMQRDVDEMQHMLEDYLAFARGVSAEKSATISIPDFLEELSHDAERSGKNLKVTHHGRAEVSIRPQTMKRCLTNLVSNALRYGNAVELTSEQTTNWWIITIDDDGPGIPQPEWETVFKPFYRLDTARNQDISSTGLGLAIARDIARGHGGDIKLCESPAGGLRAAIRLPV</sequence>
<evidence type="ECO:0000256" key="14">
    <source>
        <dbReference type="ARBA" id="ARBA00023136"/>
    </source>
</evidence>
<evidence type="ECO:0000256" key="7">
    <source>
        <dbReference type="ARBA" id="ARBA00022679"/>
    </source>
</evidence>
<keyword evidence="4" id="KW-1003">Cell membrane</keyword>
<accession>A0A285PGL9</accession>
<dbReference type="InterPro" id="IPR036097">
    <property type="entry name" value="HisK_dim/P_sf"/>
</dbReference>
<dbReference type="PROSITE" id="PS50109">
    <property type="entry name" value="HIS_KIN"/>
    <property type="match status" value="1"/>
</dbReference>
<keyword evidence="10 18" id="KW-0418">Kinase</keyword>
<dbReference type="InterPro" id="IPR003660">
    <property type="entry name" value="HAMP_dom"/>
</dbReference>
<comment type="subcellular location">
    <subcellularLocation>
        <location evidence="2">Cell inner membrane</location>
        <topology evidence="2">Multi-pass membrane protein</topology>
    </subcellularLocation>
</comment>
<evidence type="ECO:0000313" key="18">
    <source>
        <dbReference type="EMBL" id="SNZ20870.1"/>
    </source>
</evidence>
<dbReference type="CDD" id="cd00082">
    <property type="entry name" value="HisKA"/>
    <property type="match status" value="1"/>
</dbReference>
<dbReference type="InterPro" id="IPR036890">
    <property type="entry name" value="HATPase_C_sf"/>
</dbReference>
<gene>
    <name evidence="18" type="ORF">SAMN06265368_3981</name>
</gene>
<dbReference type="Gene3D" id="1.10.287.130">
    <property type="match status" value="1"/>
</dbReference>
<dbReference type="EMBL" id="OBEL01000006">
    <property type="protein sequence ID" value="SNZ20870.1"/>
    <property type="molecule type" value="Genomic_DNA"/>
</dbReference>
<dbReference type="SUPFAM" id="SSF55874">
    <property type="entry name" value="ATPase domain of HSP90 chaperone/DNA topoisomerase II/histidine kinase"/>
    <property type="match status" value="1"/>
</dbReference>
<keyword evidence="7" id="KW-0808">Transferase</keyword>
<dbReference type="InterPro" id="IPR003594">
    <property type="entry name" value="HATPase_dom"/>
</dbReference>
<evidence type="ECO:0000313" key="19">
    <source>
        <dbReference type="Proteomes" id="UP000219439"/>
    </source>
</evidence>